<gene>
    <name evidence="2" type="ORF">CFP56_044033</name>
</gene>
<reference evidence="2 3" key="1">
    <citation type="journal article" date="2018" name="Sci. Data">
        <title>The draft genome sequence of cork oak.</title>
        <authorList>
            <person name="Ramos A.M."/>
            <person name="Usie A."/>
            <person name="Barbosa P."/>
            <person name="Barros P.M."/>
            <person name="Capote T."/>
            <person name="Chaves I."/>
            <person name="Simoes F."/>
            <person name="Abreu I."/>
            <person name="Carrasquinho I."/>
            <person name="Faro C."/>
            <person name="Guimaraes J.B."/>
            <person name="Mendonca D."/>
            <person name="Nobrega F."/>
            <person name="Rodrigues L."/>
            <person name="Saibo N.J.M."/>
            <person name="Varela M.C."/>
            <person name="Egas C."/>
            <person name="Matos J."/>
            <person name="Miguel C.M."/>
            <person name="Oliveira M.M."/>
            <person name="Ricardo C.P."/>
            <person name="Goncalves S."/>
        </authorList>
    </citation>
    <scope>NUCLEOTIDE SEQUENCE [LARGE SCALE GENOMIC DNA]</scope>
    <source>
        <strain evidence="3">cv. HL8</strain>
    </source>
</reference>
<feature type="compositionally biased region" description="Basic residues" evidence="1">
    <location>
        <begin position="229"/>
        <end position="241"/>
    </location>
</feature>
<dbReference type="AlphaFoldDB" id="A0AAW0LGF9"/>
<organism evidence="2 3">
    <name type="scientific">Quercus suber</name>
    <name type="common">Cork oak</name>
    <dbReference type="NCBI Taxonomy" id="58331"/>
    <lineage>
        <taxon>Eukaryota</taxon>
        <taxon>Viridiplantae</taxon>
        <taxon>Streptophyta</taxon>
        <taxon>Embryophyta</taxon>
        <taxon>Tracheophyta</taxon>
        <taxon>Spermatophyta</taxon>
        <taxon>Magnoliopsida</taxon>
        <taxon>eudicotyledons</taxon>
        <taxon>Gunneridae</taxon>
        <taxon>Pentapetalae</taxon>
        <taxon>rosids</taxon>
        <taxon>fabids</taxon>
        <taxon>Fagales</taxon>
        <taxon>Fagaceae</taxon>
        <taxon>Quercus</taxon>
    </lineage>
</organism>
<feature type="compositionally biased region" description="Basic and acidic residues" evidence="1">
    <location>
        <begin position="19"/>
        <end position="31"/>
    </location>
</feature>
<evidence type="ECO:0000313" key="2">
    <source>
        <dbReference type="EMBL" id="KAK7850697.1"/>
    </source>
</evidence>
<feature type="region of interest" description="Disordered" evidence="1">
    <location>
        <begin position="217"/>
        <end position="253"/>
    </location>
</feature>
<proteinExistence type="predicted"/>
<feature type="compositionally biased region" description="Acidic residues" evidence="1">
    <location>
        <begin position="1"/>
        <end position="10"/>
    </location>
</feature>
<feature type="region of interest" description="Disordered" evidence="1">
    <location>
        <begin position="1"/>
        <end position="42"/>
    </location>
</feature>
<dbReference type="Proteomes" id="UP000237347">
    <property type="component" value="Unassembled WGS sequence"/>
</dbReference>
<keyword evidence="3" id="KW-1185">Reference proteome</keyword>
<dbReference type="PANTHER" id="PTHR31286:SF99">
    <property type="entry name" value="DUF4283 DOMAIN-CONTAINING PROTEIN"/>
    <property type="match status" value="1"/>
</dbReference>
<protein>
    <recommendedName>
        <fullName evidence="4">CCHC-type domain-containing protein</fullName>
    </recommendedName>
</protein>
<evidence type="ECO:0000313" key="3">
    <source>
        <dbReference type="Proteomes" id="UP000237347"/>
    </source>
</evidence>
<sequence>MHDLSYEQEEVNVNGQPPHDSDAEEQPRRDATQPSEEEELTEDAWEIRVPTEMKRKLAGPWKTSIILKLMGRQLGYRALQTRLAGIWRPTGLPTCSHGWTMVCGRPILTRGGMGGDLDSLRTITYRILSPDFLKHVRNKLGKLFKVDAVTSAAIRGRYARLCVQFNMAYPLPKRVKIGVFWLDIVYENLSMLCYRCERLGHRKVHCTESSKELKATFSLRPEPVESKGRRSWSSKTHHGKLSKLGTPDHVDPTPRITHEVSLSNVTPIHRLPNVDLPLRPNHMQ</sequence>
<dbReference type="PANTHER" id="PTHR31286">
    <property type="entry name" value="GLYCINE-RICH CELL WALL STRUCTURAL PROTEIN 1.8-LIKE"/>
    <property type="match status" value="1"/>
</dbReference>
<accession>A0AAW0LGF9</accession>
<dbReference type="InterPro" id="IPR040256">
    <property type="entry name" value="At4g02000-like"/>
</dbReference>
<comment type="caution">
    <text evidence="2">The sequence shown here is derived from an EMBL/GenBank/DDBJ whole genome shotgun (WGS) entry which is preliminary data.</text>
</comment>
<dbReference type="EMBL" id="PKMF04000097">
    <property type="protein sequence ID" value="KAK7850697.1"/>
    <property type="molecule type" value="Genomic_DNA"/>
</dbReference>
<evidence type="ECO:0000256" key="1">
    <source>
        <dbReference type="SAM" id="MobiDB-lite"/>
    </source>
</evidence>
<name>A0AAW0LGF9_QUESU</name>
<evidence type="ECO:0008006" key="4">
    <source>
        <dbReference type="Google" id="ProtNLM"/>
    </source>
</evidence>